<reference evidence="3" key="1">
    <citation type="journal article" date="2020" name="Nature">
        <title>Giant virus diversity and host interactions through global metagenomics.</title>
        <authorList>
            <person name="Schulz F."/>
            <person name="Roux S."/>
            <person name="Paez-Espino D."/>
            <person name="Jungbluth S."/>
            <person name="Walsh D.A."/>
            <person name="Denef V.J."/>
            <person name="McMahon K.D."/>
            <person name="Konstantinidis K.T."/>
            <person name="Eloe-Fadrosh E.A."/>
            <person name="Kyrpides N.C."/>
            <person name="Woyke T."/>
        </authorList>
    </citation>
    <scope>NUCLEOTIDE SEQUENCE</scope>
    <source>
        <strain evidence="3">GVMAG-S-1101161-73</strain>
    </source>
</reference>
<sequence length="247" mass="27233">MASQQTHGFPANPWPPSKNLNPIRMDDTNIEPTITWNDSLEVLVAEEAERSAGLSWLHTECEKYFSVHTNCIALPVIILSTVNGFLSGSSQTIFTNPQVSSIALGVVSLFTGVLSTLGSYFAWAKRTEAHRISSIQYQKISKFLAIELSLPKAERVAAKDILKITRDQIERLMEISPAVPESILTKYKLKFKDVENVAHPEMIQGLKKVVINKYEDVQMVVSEGGVKINYAITNGSNANANASAGRK</sequence>
<name>A0A6C0AND1_9ZZZZ</name>
<proteinExistence type="predicted"/>
<keyword evidence="2" id="KW-0812">Transmembrane</keyword>
<accession>A0A6C0AND1</accession>
<feature type="transmembrane region" description="Helical" evidence="2">
    <location>
        <begin position="102"/>
        <end position="123"/>
    </location>
</feature>
<organism evidence="3">
    <name type="scientific">viral metagenome</name>
    <dbReference type="NCBI Taxonomy" id="1070528"/>
    <lineage>
        <taxon>unclassified sequences</taxon>
        <taxon>metagenomes</taxon>
        <taxon>organismal metagenomes</taxon>
    </lineage>
</organism>
<evidence type="ECO:0000256" key="2">
    <source>
        <dbReference type="SAM" id="Phobius"/>
    </source>
</evidence>
<keyword evidence="2" id="KW-1133">Transmembrane helix</keyword>
<feature type="region of interest" description="Disordered" evidence="1">
    <location>
        <begin position="1"/>
        <end position="20"/>
    </location>
</feature>
<dbReference type="EMBL" id="MN740733">
    <property type="protein sequence ID" value="QHS81319.1"/>
    <property type="molecule type" value="Genomic_DNA"/>
</dbReference>
<dbReference type="AlphaFoldDB" id="A0A6C0AND1"/>
<protein>
    <submittedName>
        <fullName evidence="3">Uncharacterized protein</fullName>
    </submittedName>
</protein>
<evidence type="ECO:0000313" key="3">
    <source>
        <dbReference type="EMBL" id="QHS81319.1"/>
    </source>
</evidence>
<feature type="transmembrane region" description="Helical" evidence="2">
    <location>
        <begin position="64"/>
        <end position="82"/>
    </location>
</feature>
<keyword evidence="2" id="KW-0472">Membrane</keyword>
<evidence type="ECO:0000256" key="1">
    <source>
        <dbReference type="SAM" id="MobiDB-lite"/>
    </source>
</evidence>